<comment type="function">
    <text evidence="3">Catalyzes the phosphorylation of the 3'-hydroxyl group of dephosphocoenzyme A to form coenzyme A.</text>
</comment>
<comment type="subcellular location">
    <subcellularLocation>
        <location evidence="3">Cytoplasm</location>
    </subcellularLocation>
</comment>
<keyword evidence="1 3" id="KW-0547">Nucleotide-binding</keyword>
<organism evidence="5 6">
    <name type="scientific">Limnofasciculus baicalensis BBK-W-15</name>
    <dbReference type="NCBI Taxonomy" id="2699891"/>
    <lineage>
        <taxon>Bacteria</taxon>
        <taxon>Bacillati</taxon>
        <taxon>Cyanobacteriota</taxon>
        <taxon>Cyanophyceae</taxon>
        <taxon>Coleofasciculales</taxon>
        <taxon>Coleofasciculaceae</taxon>
        <taxon>Limnofasciculus</taxon>
        <taxon>Limnofasciculus baicalensis</taxon>
    </lineage>
</organism>
<evidence type="ECO:0000256" key="4">
    <source>
        <dbReference type="NCBIfam" id="TIGR00152"/>
    </source>
</evidence>
<dbReference type="Proteomes" id="UP001204953">
    <property type="component" value="Unassembled WGS sequence"/>
</dbReference>
<evidence type="ECO:0000256" key="3">
    <source>
        <dbReference type="HAMAP-Rule" id="MF_00376"/>
    </source>
</evidence>
<dbReference type="Pfam" id="PF01121">
    <property type="entry name" value="CoaE"/>
    <property type="match status" value="1"/>
</dbReference>
<feature type="binding site" evidence="3">
    <location>
        <begin position="12"/>
        <end position="17"/>
    </location>
    <ligand>
        <name>ATP</name>
        <dbReference type="ChEBI" id="CHEBI:30616"/>
    </ligand>
</feature>
<dbReference type="RefSeq" id="WP_254012010.1">
    <property type="nucleotide sequence ID" value="NZ_JAMZMM010000100.1"/>
</dbReference>
<accession>A0AAE3KM71</accession>
<comment type="catalytic activity">
    <reaction evidence="3">
        <text>3'-dephospho-CoA + ATP = ADP + CoA + H(+)</text>
        <dbReference type="Rhea" id="RHEA:18245"/>
        <dbReference type="ChEBI" id="CHEBI:15378"/>
        <dbReference type="ChEBI" id="CHEBI:30616"/>
        <dbReference type="ChEBI" id="CHEBI:57287"/>
        <dbReference type="ChEBI" id="CHEBI:57328"/>
        <dbReference type="ChEBI" id="CHEBI:456216"/>
        <dbReference type="EC" id="2.7.1.24"/>
    </reaction>
</comment>
<dbReference type="GO" id="GO:0015937">
    <property type="term" value="P:coenzyme A biosynthetic process"/>
    <property type="evidence" value="ECO:0007669"/>
    <property type="project" value="UniProtKB-UniRule"/>
</dbReference>
<comment type="caution">
    <text evidence="5">The sequence shown here is derived from an EMBL/GenBank/DDBJ whole genome shotgun (WGS) entry which is preliminary data.</text>
</comment>
<dbReference type="HAMAP" id="MF_00376">
    <property type="entry name" value="Dephospho_CoA_kinase"/>
    <property type="match status" value="1"/>
</dbReference>
<reference evidence="5" key="1">
    <citation type="submission" date="2022-06" db="EMBL/GenBank/DDBJ databases">
        <title>New cyanobacteria of genus Symplocastrum in benthos of Lake Baikal.</title>
        <authorList>
            <person name="Sorokovikova E."/>
            <person name="Tikhonova I."/>
            <person name="Krasnopeev A."/>
            <person name="Evseev P."/>
            <person name="Gladkikh A."/>
            <person name="Belykh O."/>
        </authorList>
    </citation>
    <scope>NUCLEOTIDE SEQUENCE</scope>
    <source>
        <strain evidence="5">BBK-W-15</strain>
    </source>
</reference>
<keyword evidence="3 5" id="KW-0808">Transferase</keyword>
<evidence type="ECO:0000256" key="1">
    <source>
        <dbReference type="ARBA" id="ARBA00022741"/>
    </source>
</evidence>
<protein>
    <recommendedName>
        <fullName evidence="3 4">Dephospho-CoA kinase</fullName>
        <ecNumber evidence="3 4">2.7.1.24</ecNumber>
    </recommendedName>
    <alternativeName>
        <fullName evidence="3">Dephosphocoenzyme A kinase</fullName>
    </alternativeName>
</protein>
<dbReference type="InterPro" id="IPR001977">
    <property type="entry name" value="Depp_CoAkinase"/>
</dbReference>
<dbReference type="PROSITE" id="PS51219">
    <property type="entry name" value="DPCK"/>
    <property type="match status" value="1"/>
</dbReference>
<keyword evidence="3" id="KW-0963">Cytoplasm</keyword>
<dbReference type="NCBIfam" id="TIGR00152">
    <property type="entry name" value="dephospho-CoA kinase"/>
    <property type="match status" value="1"/>
</dbReference>
<dbReference type="PANTHER" id="PTHR10695">
    <property type="entry name" value="DEPHOSPHO-COA KINASE-RELATED"/>
    <property type="match status" value="1"/>
</dbReference>
<evidence type="ECO:0000256" key="2">
    <source>
        <dbReference type="ARBA" id="ARBA00022840"/>
    </source>
</evidence>
<keyword evidence="2 3" id="KW-0067">ATP-binding</keyword>
<keyword evidence="3 5" id="KW-0418">Kinase</keyword>
<gene>
    <name evidence="3 5" type="primary">coaE</name>
    <name evidence="5" type="ORF">NJ959_12235</name>
</gene>
<dbReference type="InterPro" id="IPR027417">
    <property type="entry name" value="P-loop_NTPase"/>
</dbReference>
<proteinExistence type="inferred from homology"/>
<dbReference type="EC" id="2.7.1.24" evidence="3 4"/>
<dbReference type="EMBL" id="JAMZMM010000100">
    <property type="protein sequence ID" value="MCP2729225.1"/>
    <property type="molecule type" value="Genomic_DNA"/>
</dbReference>
<dbReference type="GO" id="GO:0005524">
    <property type="term" value="F:ATP binding"/>
    <property type="evidence" value="ECO:0007669"/>
    <property type="project" value="UniProtKB-UniRule"/>
</dbReference>
<dbReference type="AlphaFoldDB" id="A0AAE3KM71"/>
<comment type="pathway">
    <text evidence="3">Cofactor biosynthesis; coenzyme A biosynthesis; CoA from (R)-pantothenate: step 5/5.</text>
</comment>
<dbReference type="PANTHER" id="PTHR10695:SF46">
    <property type="entry name" value="BIFUNCTIONAL COENZYME A SYNTHASE-RELATED"/>
    <property type="match status" value="1"/>
</dbReference>
<name>A0AAE3KM71_9CYAN</name>
<dbReference type="SUPFAM" id="SSF52540">
    <property type="entry name" value="P-loop containing nucleoside triphosphate hydrolases"/>
    <property type="match status" value="1"/>
</dbReference>
<dbReference type="GO" id="GO:0005737">
    <property type="term" value="C:cytoplasm"/>
    <property type="evidence" value="ECO:0007669"/>
    <property type="project" value="UniProtKB-SubCell"/>
</dbReference>
<evidence type="ECO:0000313" key="5">
    <source>
        <dbReference type="EMBL" id="MCP2729225.1"/>
    </source>
</evidence>
<keyword evidence="3" id="KW-0173">Coenzyme A biosynthesis</keyword>
<comment type="similarity">
    <text evidence="3">Belongs to the CoaE family.</text>
</comment>
<dbReference type="GO" id="GO:0004140">
    <property type="term" value="F:dephospho-CoA kinase activity"/>
    <property type="evidence" value="ECO:0007669"/>
    <property type="project" value="UniProtKB-UniRule"/>
</dbReference>
<dbReference type="Gene3D" id="3.40.50.300">
    <property type="entry name" value="P-loop containing nucleotide triphosphate hydrolases"/>
    <property type="match status" value="1"/>
</dbReference>
<keyword evidence="6" id="KW-1185">Reference proteome</keyword>
<evidence type="ECO:0000313" key="6">
    <source>
        <dbReference type="Proteomes" id="UP001204953"/>
    </source>
</evidence>
<sequence>MKRIIGLTGGIATGKTTVSNYLATAYQLPILDADIYAREAVQPGTRVLRDIFARYGDRVKLADGTLNRQGLGEIIFNDTAEREWVEAQIHPYVRQRFEVEIARKVGDIIVLAIPLLFEANMTDLVTEIWVIFCNLDEQLKRIRERDSISVAAAQARINSQFYLEDKVARADMVLDNSSTLDNLWRQVDLALGSI</sequence>
<dbReference type="CDD" id="cd02022">
    <property type="entry name" value="DPCK"/>
    <property type="match status" value="1"/>
</dbReference>